<dbReference type="GO" id="GO:1990253">
    <property type="term" value="P:cellular response to leucine starvation"/>
    <property type="evidence" value="ECO:0007669"/>
    <property type="project" value="TreeGrafter"/>
</dbReference>
<evidence type="ECO:0000313" key="6">
    <source>
        <dbReference type="Proteomes" id="UP000027586"/>
    </source>
</evidence>
<evidence type="ECO:0000256" key="3">
    <source>
        <dbReference type="ARBA" id="ARBA00022490"/>
    </source>
</evidence>
<name>A0A068RV74_9FUNG</name>
<gene>
    <name evidence="5" type="ORF">LCOR_04314.1</name>
</gene>
<feature type="region of interest" description="Disordered" evidence="4">
    <location>
        <begin position="443"/>
        <end position="468"/>
    </location>
</feature>
<dbReference type="Pfam" id="PF04636">
    <property type="entry name" value="PA26"/>
    <property type="match status" value="1"/>
</dbReference>
<dbReference type="GO" id="GO:0016239">
    <property type="term" value="P:positive regulation of macroautophagy"/>
    <property type="evidence" value="ECO:0007669"/>
    <property type="project" value="TreeGrafter"/>
</dbReference>
<dbReference type="InterPro" id="IPR006730">
    <property type="entry name" value="Sestrin"/>
</dbReference>
<dbReference type="Gene3D" id="1.20.1290.10">
    <property type="entry name" value="AhpD-like"/>
    <property type="match status" value="1"/>
</dbReference>
<dbReference type="InterPro" id="IPR029032">
    <property type="entry name" value="AhpD-like"/>
</dbReference>
<dbReference type="EMBL" id="CBTN010000015">
    <property type="protein sequence ID" value="CDH52881.1"/>
    <property type="molecule type" value="Genomic_DNA"/>
</dbReference>
<keyword evidence="6" id="KW-1185">Reference proteome</keyword>
<evidence type="ECO:0000313" key="5">
    <source>
        <dbReference type="EMBL" id="CDH52881.1"/>
    </source>
</evidence>
<feature type="compositionally biased region" description="Basic and acidic residues" evidence="4">
    <location>
        <begin position="255"/>
        <end position="264"/>
    </location>
</feature>
<accession>A0A068RV74</accession>
<comment type="caution">
    <text evidence="5">The sequence shown here is derived from an EMBL/GenBank/DDBJ whole genome shotgun (WGS) entry which is preliminary data.</text>
</comment>
<dbReference type="GO" id="GO:0005634">
    <property type="term" value="C:nucleus"/>
    <property type="evidence" value="ECO:0007669"/>
    <property type="project" value="InterPro"/>
</dbReference>
<reference evidence="5" key="1">
    <citation type="submission" date="2013-08" db="EMBL/GenBank/DDBJ databases">
        <title>Gene expansion shapes genome architecture in the human pathogen Lichtheimia corymbifera: an evolutionary genomics analysis in the ancient terrestrial Mucorales (Mucoromycotina).</title>
        <authorList>
            <person name="Schwartze V.U."/>
            <person name="Winter S."/>
            <person name="Shelest E."/>
            <person name="Marcet-Houben M."/>
            <person name="Horn F."/>
            <person name="Wehner S."/>
            <person name="Hoffmann K."/>
            <person name="Riege K."/>
            <person name="Sammeth M."/>
            <person name="Nowrousian M."/>
            <person name="Valiante V."/>
            <person name="Linde J."/>
            <person name="Jacobsen I.D."/>
            <person name="Marz M."/>
            <person name="Brakhage A.A."/>
            <person name="Gabaldon T."/>
            <person name="Bocker S."/>
            <person name="Voigt K."/>
        </authorList>
    </citation>
    <scope>NUCLEOTIDE SEQUENCE [LARGE SCALE GENOMIC DNA]</scope>
    <source>
        <strain evidence="5">FSU 9682</strain>
    </source>
</reference>
<dbReference type="GO" id="GO:1901031">
    <property type="term" value="P:regulation of response to reactive oxygen species"/>
    <property type="evidence" value="ECO:0007669"/>
    <property type="project" value="InterPro"/>
</dbReference>
<feature type="region of interest" description="Disordered" evidence="4">
    <location>
        <begin position="495"/>
        <end position="532"/>
    </location>
</feature>
<comment type="similarity">
    <text evidence="2">Belongs to the sestrin family.</text>
</comment>
<dbReference type="AlphaFoldDB" id="A0A068RV74"/>
<dbReference type="Proteomes" id="UP000027586">
    <property type="component" value="Unassembled WGS sequence"/>
</dbReference>
<evidence type="ECO:0000256" key="1">
    <source>
        <dbReference type="ARBA" id="ARBA00004496"/>
    </source>
</evidence>
<dbReference type="GO" id="GO:0005737">
    <property type="term" value="C:cytoplasm"/>
    <property type="evidence" value="ECO:0007669"/>
    <property type="project" value="UniProtKB-SubCell"/>
</dbReference>
<feature type="region of interest" description="Disordered" evidence="4">
    <location>
        <begin position="226"/>
        <end position="264"/>
    </location>
</feature>
<dbReference type="GO" id="GO:0016684">
    <property type="term" value="F:oxidoreductase activity, acting on peroxide as acceptor"/>
    <property type="evidence" value="ECO:0007669"/>
    <property type="project" value="TreeGrafter"/>
</dbReference>
<dbReference type="GO" id="GO:0071233">
    <property type="term" value="P:cellular response to L-leucine"/>
    <property type="evidence" value="ECO:0007669"/>
    <property type="project" value="TreeGrafter"/>
</dbReference>
<feature type="region of interest" description="Disordered" evidence="4">
    <location>
        <begin position="73"/>
        <end position="140"/>
    </location>
</feature>
<feature type="compositionally biased region" description="Basic residues" evidence="4">
    <location>
        <begin position="102"/>
        <end position="111"/>
    </location>
</feature>
<feature type="compositionally biased region" description="Polar residues" evidence="4">
    <location>
        <begin position="1"/>
        <end position="18"/>
    </location>
</feature>
<dbReference type="GO" id="GO:0070728">
    <property type="term" value="F:L-leucine binding"/>
    <property type="evidence" value="ECO:0007669"/>
    <property type="project" value="TreeGrafter"/>
</dbReference>
<dbReference type="STRING" id="1263082.A0A068RV74"/>
<dbReference type="OrthoDB" id="337464at2759"/>
<evidence type="ECO:0000256" key="4">
    <source>
        <dbReference type="SAM" id="MobiDB-lite"/>
    </source>
</evidence>
<dbReference type="SUPFAM" id="SSF69118">
    <property type="entry name" value="AhpD-like"/>
    <property type="match status" value="1"/>
</dbReference>
<comment type="subcellular location">
    <subcellularLocation>
        <location evidence="1">Cytoplasm</location>
    </subcellularLocation>
</comment>
<dbReference type="PANTHER" id="PTHR12474">
    <property type="entry name" value="P53 REGULATED PA26 NUCLEAR PROTEIN SESTRIN"/>
    <property type="match status" value="1"/>
</dbReference>
<dbReference type="PANTHER" id="PTHR12474:SF0">
    <property type="entry name" value="SESTRIN HOMOLOG"/>
    <property type="match status" value="1"/>
</dbReference>
<dbReference type="GO" id="GO:1904262">
    <property type="term" value="P:negative regulation of TORC1 signaling"/>
    <property type="evidence" value="ECO:0007669"/>
    <property type="project" value="TreeGrafter"/>
</dbReference>
<proteinExistence type="inferred from homology"/>
<keyword evidence="3" id="KW-0963">Cytoplasm</keyword>
<feature type="region of interest" description="Disordered" evidence="4">
    <location>
        <begin position="1"/>
        <end position="26"/>
    </location>
</feature>
<feature type="compositionally biased region" description="Low complexity" evidence="4">
    <location>
        <begin position="232"/>
        <end position="253"/>
    </location>
</feature>
<feature type="compositionally biased region" description="Acidic residues" evidence="4">
    <location>
        <begin position="514"/>
        <end position="528"/>
    </location>
</feature>
<dbReference type="VEuPathDB" id="FungiDB:LCOR_04314.1"/>
<evidence type="ECO:0000256" key="2">
    <source>
        <dbReference type="ARBA" id="ARBA00008350"/>
    </source>
</evidence>
<sequence length="787" mass="88908">MNTDQQLHESNVTSSSLEETARDARAQQLQSSRLRIALFKNLQVESSEERQAALEKIIQVVKSYVRVVVRSPYSTTSSEVPTTPTTQQQQQHHVSSSSPSSPHHHHHHHHCNNFNDTSDSETDHASITHDLSYDPSSDNEESNLRYYLLTMLRLAYTCPFSDVRQAFKEFLQMTNDSRLSAPQPSQLSPSIFISLNDIFSLESSSALPPTSTFYPRPEHYSISPWSQEIDTSSSGDDASASGASATIQQQQQQPKDLETGGKRSDEYVRQMMTKTFMEEGRLANVFRVMAFFPTFYEIYSNAYSKIVKSSLGPLSRSWKCYLAILASAHHQCQYLVSMMRLEYLQNGGDPAWLQGIEYAPPKLQHIARLILKMSRQSWQLTCEDMTCLMSRPGAQVADVWSKGELVQGMVVISTFLGLSSFVLGCGIAPELDMRGGYYYHQEDPSSAANHSGVEYELDERSPWSPGGKIQADMARAAASMATGWYDSNILLSDPNDDPFSSSDNGYGLGVSVDNQEEEEEDEDEDEKEEQNNQHMYNTQTQELVSKLKSANGSSLKSELLESLEKLRLGHDEQEQLAAKHDTTTPHDVDNNTTGHKQTMNAVHEDLTRFIDPKERIHCNEEEEEEEVNKPSSSEEEEYYVNEVMSGDYGWEDFGCDLVNQFLPGLGDELDDEFNEALSITDWSIFHHTSDSNIDTSPLRRAIWYEAQRVLGMTKDDYNYEDITTYLSERNKQYIRKLCLCPSSTRLSDWNNIGLALRPEEKCHVNLLVASAKKQALLSYGLAVVTQV</sequence>
<organism evidence="5 6">
    <name type="scientific">Lichtheimia corymbifera JMRC:FSU:9682</name>
    <dbReference type="NCBI Taxonomy" id="1263082"/>
    <lineage>
        <taxon>Eukaryota</taxon>
        <taxon>Fungi</taxon>
        <taxon>Fungi incertae sedis</taxon>
        <taxon>Mucoromycota</taxon>
        <taxon>Mucoromycotina</taxon>
        <taxon>Mucoromycetes</taxon>
        <taxon>Mucorales</taxon>
        <taxon>Lichtheimiaceae</taxon>
        <taxon>Lichtheimia</taxon>
    </lineage>
</organism>
<feature type="compositionally biased region" description="Low complexity" evidence="4">
    <location>
        <begin position="73"/>
        <end position="101"/>
    </location>
</feature>
<protein>
    <submittedName>
        <fullName evidence="5">Sestrin-like protein</fullName>
    </submittedName>
</protein>